<accession>A0A6A6FL25</accession>
<keyword evidence="1" id="KW-0472">Membrane</keyword>
<feature type="non-terminal residue" evidence="2">
    <location>
        <position position="139"/>
    </location>
</feature>
<sequence length="139" mass="14887">MVRPANCSAQISIGVQTHADADISGTGILVAFILSACLTLAAVLFAYFAGLVDDGLLRPVDKFVFKIPSRAARYPRTHVALRKAILTLSDQQIVTGIAILGAGFNGLRDGSISVYHFQVVIYLAWMSSSVHLSALTILR</sequence>
<keyword evidence="1" id="KW-1133">Transmembrane helix</keyword>
<evidence type="ECO:0000256" key="1">
    <source>
        <dbReference type="SAM" id="Phobius"/>
    </source>
</evidence>
<reference evidence="2" key="1">
    <citation type="journal article" date="2020" name="Stud. Mycol.">
        <title>101 Dothideomycetes genomes: a test case for predicting lifestyles and emergence of pathogens.</title>
        <authorList>
            <person name="Haridas S."/>
            <person name="Albert R."/>
            <person name="Binder M."/>
            <person name="Bloem J."/>
            <person name="Labutti K."/>
            <person name="Salamov A."/>
            <person name="Andreopoulos B."/>
            <person name="Baker S."/>
            <person name="Barry K."/>
            <person name="Bills G."/>
            <person name="Bluhm B."/>
            <person name="Cannon C."/>
            <person name="Castanera R."/>
            <person name="Culley D."/>
            <person name="Daum C."/>
            <person name="Ezra D."/>
            <person name="Gonzalez J."/>
            <person name="Henrissat B."/>
            <person name="Kuo A."/>
            <person name="Liang C."/>
            <person name="Lipzen A."/>
            <person name="Lutzoni F."/>
            <person name="Magnuson J."/>
            <person name="Mondo S."/>
            <person name="Nolan M."/>
            <person name="Ohm R."/>
            <person name="Pangilinan J."/>
            <person name="Park H.-J."/>
            <person name="Ramirez L."/>
            <person name="Alfaro M."/>
            <person name="Sun H."/>
            <person name="Tritt A."/>
            <person name="Yoshinaga Y."/>
            <person name="Zwiers L.-H."/>
            <person name="Turgeon B."/>
            <person name="Goodwin S."/>
            <person name="Spatafora J."/>
            <person name="Crous P."/>
            <person name="Grigoriev I."/>
        </authorList>
    </citation>
    <scope>NUCLEOTIDE SEQUENCE</scope>
    <source>
        <strain evidence="2">SCOH1-5</strain>
    </source>
</reference>
<dbReference type="InterPro" id="IPR053018">
    <property type="entry name" value="Elsinochrome_Biosynth-Asso"/>
</dbReference>
<dbReference type="OrthoDB" id="5427664at2759"/>
<keyword evidence="1" id="KW-0812">Transmembrane</keyword>
<feature type="transmembrane region" description="Helical" evidence="1">
    <location>
        <begin position="115"/>
        <end position="138"/>
    </location>
</feature>
<proteinExistence type="predicted"/>
<dbReference type="PANTHER" id="PTHR37577:SF1">
    <property type="entry name" value="INTEGRAL MEMBRANE PROTEIN"/>
    <property type="match status" value="1"/>
</dbReference>
<dbReference type="Proteomes" id="UP000799539">
    <property type="component" value="Unassembled WGS sequence"/>
</dbReference>
<evidence type="ECO:0000313" key="2">
    <source>
        <dbReference type="EMBL" id="KAF2213928.1"/>
    </source>
</evidence>
<protein>
    <submittedName>
        <fullName evidence="2">Uncharacterized protein</fullName>
    </submittedName>
</protein>
<dbReference type="AlphaFoldDB" id="A0A6A6FL25"/>
<evidence type="ECO:0000313" key="3">
    <source>
        <dbReference type="Proteomes" id="UP000799539"/>
    </source>
</evidence>
<keyword evidence="3" id="KW-1185">Reference proteome</keyword>
<dbReference type="PANTHER" id="PTHR37577">
    <property type="entry name" value="INTEGRAL MEMBRANE PROTEIN"/>
    <property type="match status" value="1"/>
</dbReference>
<gene>
    <name evidence="2" type="ORF">CERZMDRAFT_38059</name>
</gene>
<feature type="transmembrane region" description="Helical" evidence="1">
    <location>
        <begin position="28"/>
        <end position="49"/>
    </location>
</feature>
<name>A0A6A6FL25_9PEZI</name>
<organism evidence="2 3">
    <name type="scientific">Cercospora zeae-maydis SCOH1-5</name>
    <dbReference type="NCBI Taxonomy" id="717836"/>
    <lineage>
        <taxon>Eukaryota</taxon>
        <taxon>Fungi</taxon>
        <taxon>Dikarya</taxon>
        <taxon>Ascomycota</taxon>
        <taxon>Pezizomycotina</taxon>
        <taxon>Dothideomycetes</taxon>
        <taxon>Dothideomycetidae</taxon>
        <taxon>Mycosphaerellales</taxon>
        <taxon>Mycosphaerellaceae</taxon>
        <taxon>Cercospora</taxon>
    </lineage>
</organism>
<dbReference type="EMBL" id="ML992669">
    <property type="protein sequence ID" value="KAF2213928.1"/>
    <property type="molecule type" value="Genomic_DNA"/>
</dbReference>